<evidence type="ECO:0000259" key="1">
    <source>
        <dbReference type="Pfam" id="PF03372"/>
    </source>
</evidence>
<feature type="domain" description="Endonuclease/exonuclease/phosphatase" evidence="1">
    <location>
        <begin position="7"/>
        <end position="58"/>
    </location>
</feature>
<dbReference type="InterPro" id="IPR020847">
    <property type="entry name" value="AP_endonuclease_F1_BS"/>
</dbReference>
<dbReference type="Pfam" id="PF03372">
    <property type="entry name" value="Exo_endo_phos"/>
    <property type="match status" value="1"/>
</dbReference>
<protein>
    <submittedName>
        <fullName evidence="2">Exonuclease III</fullName>
    </submittedName>
</protein>
<dbReference type="Proteomes" id="UP000018838">
    <property type="component" value="Chromosome"/>
</dbReference>
<dbReference type="STRING" id="1268635.Loa_02457"/>
<dbReference type="PATRIC" id="fig|1268635.3.peg.2518"/>
<keyword evidence="3" id="KW-1185">Reference proteome</keyword>
<dbReference type="PROSITE" id="PS00726">
    <property type="entry name" value="AP_NUCLEASE_F1_1"/>
    <property type="match status" value="1"/>
</dbReference>
<dbReference type="GO" id="GO:0004519">
    <property type="term" value="F:endonuclease activity"/>
    <property type="evidence" value="ECO:0007669"/>
    <property type="project" value="InterPro"/>
</dbReference>
<reference evidence="2 3" key="1">
    <citation type="journal article" date="2013" name="Int. J. Med. Microbiol.">
        <title>Legionella oakridgensis ATCC 33761 genome sequence and phenotypic characterization reveals its replication capacity in amoebae.</title>
        <authorList>
            <person name="Brzuszkiewicz E."/>
            <person name="Schulz T."/>
            <person name="Rydzewski K."/>
            <person name="Daniel R."/>
            <person name="Gillmaier N."/>
            <person name="Dittmann C."/>
            <person name="Holland G."/>
            <person name="Schunder E."/>
            <person name="Lautner M."/>
            <person name="Eisenreich W."/>
            <person name="Luck C."/>
            <person name="Heuner K."/>
        </authorList>
    </citation>
    <scope>NUCLEOTIDE SEQUENCE [LARGE SCALE GENOMIC DNA]</scope>
    <source>
        <strain>OR-10</strain>
        <strain evidence="3">ATCC 33761</strain>
    </source>
</reference>
<keyword evidence="2" id="KW-0540">Nuclease</keyword>
<dbReference type="EMBL" id="CP004006">
    <property type="protein sequence ID" value="AHE67994.1"/>
    <property type="molecule type" value="Genomic_DNA"/>
</dbReference>
<dbReference type="eggNOG" id="COG0708">
    <property type="taxonomic scope" value="Bacteria"/>
</dbReference>
<accession>W0BHU9</accession>
<dbReference type="InterPro" id="IPR005135">
    <property type="entry name" value="Endo/exonuclease/phosphatase"/>
</dbReference>
<organism evidence="2 3">
    <name type="scientific">Legionella oakridgensis ATCC 33761 = DSM 21215</name>
    <dbReference type="NCBI Taxonomy" id="1268635"/>
    <lineage>
        <taxon>Bacteria</taxon>
        <taxon>Pseudomonadati</taxon>
        <taxon>Pseudomonadota</taxon>
        <taxon>Gammaproteobacteria</taxon>
        <taxon>Legionellales</taxon>
        <taxon>Legionellaceae</taxon>
        <taxon>Legionella</taxon>
    </lineage>
</organism>
<keyword evidence="2" id="KW-0269">Exonuclease</keyword>
<proteinExistence type="predicted"/>
<sequence>MKVVKIISFNANGIRSAARKGFYEWLQQQNADVVCIQETKAQIAQLMSETVYFPQDYHCDYFDAVKKAIVVLLFMLEKSHYKSLRA</sequence>
<dbReference type="GO" id="GO:0003677">
    <property type="term" value="F:DNA binding"/>
    <property type="evidence" value="ECO:0007669"/>
    <property type="project" value="InterPro"/>
</dbReference>
<dbReference type="GO" id="GO:0004527">
    <property type="term" value="F:exonuclease activity"/>
    <property type="evidence" value="ECO:0007669"/>
    <property type="project" value="UniProtKB-KW"/>
</dbReference>
<name>W0BHU9_9GAMM</name>
<evidence type="ECO:0000313" key="3">
    <source>
        <dbReference type="Proteomes" id="UP000018838"/>
    </source>
</evidence>
<dbReference type="KEGG" id="lok:Loa_02457"/>
<dbReference type="SUPFAM" id="SSF56219">
    <property type="entry name" value="DNase I-like"/>
    <property type="match status" value="1"/>
</dbReference>
<evidence type="ECO:0000313" key="2">
    <source>
        <dbReference type="EMBL" id="AHE67994.1"/>
    </source>
</evidence>
<gene>
    <name evidence="2" type="ORF">Loa_02457</name>
</gene>
<keyword evidence="2" id="KW-0378">Hydrolase</keyword>
<dbReference type="Gene3D" id="3.60.10.10">
    <property type="entry name" value="Endonuclease/exonuclease/phosphatase"/>
    <property type="match status" value="1"/>
</dbReference>
<dbReference type="GO" id="GO:0006281">
    <property type="term" value="P:DNA repair"/>
    <property type="evidence" value="ECO:0007669"/>
    <property type="project" value="InterPro"/>
</dbReference>
<dbReference type="InterPro" id="IPR036691">
    <property type="entry name" value="Endo/exonu/phosph_ase_sf"/>
</dbReference>
<dbReference type="HOGENOM" id="CLU_2494059_0_0_6"/>
<dbReference type="AlphaFoldDB" id="W0BHU9"/>